<accession>A0ABW1YTA5</accession>
<sequence>MTQFSLEPEQAQIVANALRNHAADWRRYIKGTAPADATAEELATFERQATEHMAIAEIFDPSGPAPEAP</sequence>
<proteinExistence type="predicted"/>
<organism evidence="1 2">
    <name type="scientific">Sulfitobacter profundi</name>
    <dbReference type="NCBI Taxonomy" id="2679961"/>
    <lineage>
        <taxon>Bacteria</taxon>
        <taxon>Pseudomonadati</taxon>
        <taxon>Pseudomonadota</taxon>
        <taxon>Alphaproteobacteria</taxon>
        <taxon>Rhodobacterales</taxon>
        <taxon>Roseobacteraceae</taxon>
        <taxon>Sulfitobacter</taxon>
    </lineage>
</organism>
<comment type="caution">
    <text evidence="1">The sequence shown here is derived from an EMBL/GenBank/DDBJ whole genome shotgun (WGS) entry which is preliminary data.</text>
</comment>
<evidence type="ECO:0000313" key="2">
    <source>
        <dbReference type="Proteomes" id="UP001596403"/>
    </source>
</evidence>
<dbReference type="EMBL" id="JBHSWA010000001">
    <property type="protein sequence ID" value="MFC6640392.1"/>
    <property type="molecule type" value="Genomic_DNA"/>
</dbReference>
<reference evidence="2" key="1">
    <citation type="journal article" date="2019" name="Int. J. Syst. Evol. Microbiol.">
        <title>The Global Catalogue of Microorganisms (GCM) 10K type strain sequencing project: providing services to taxonomists for standard genome sequencing and annotation.</title>
        <authorList>
            <consortium name="The Broad Institute Genomics Platform"/>
            <consortium name="The Broad Institute Genome Sequencing Center for Infectious Disease"/>
            <person name="Wu L."/>
            <person name="Ma J."/>
        </authorList>
    </citation>
    <scope>NUCLEOTIDE SEQUENCE [LARGE SCALE GENOMIC DNA]</scope>
    <source>
        <strain evidence="2">NBRC 111368</strain>
    </source>
</reference>
<protein>
    <submittedName>
        <fullName evidence="1">Uncharacterized protein</fullName>
    </submittedName>
</protein>
<dbReference type="RefSeq" id="WP_132443594.1">
    <property type="nucleotide sequence ID" value="NZ_JBHSWA010000001.1"/>
</dbReference>
<keyword evidence="2" id="KW-1185">Reference proteome</keyword>
<name>A0ABW1YTA5_9RHOB</name>
<dbReference type="Proteomes" id="UP001596403">
    <property type="component" value="Unassembled WGS sequence"/>
</dbReference>
<evidence type="ECO:0000313" key="1">
    <source>
        <dbReference type="EMBL" id="MFC6640392.1"/>
    </source>
</evidence>
<gene>
    <name evidence="1" type="ORF">ACFQAU_00185</name>
</gene>